<organism evidence="1 2">
    <name type="scientific">Galeopterus variegatus</name>
    <name type="common">Malayan flying lemur</name>
    <name type="synonym">Cynocephalus variegatus</name>
    <dbReference type="NCBI Taxonomy" id="482537"/>
    <lineage>
        <taxon>Eukaryota</taxon>
        <taxon>Metazoa</taxon>
        <taxon>Chordata</taxon>
        <taxon>Craniata</taxon>
        <taxon>Vertebrata</taxon>
        <taxon>Euteleostomi</taxon>
        <taxon>Mammalia</taxon>
        <taxon>Eutheria</taxon>
        <taxon>Euarchontoglires</taxon>
        <taxon>Dermoptera</taxon>
        <taxon>Cynocephalidae</taxon>
        <taxon>Galeopterus</taxon>
    </lineage>
</organism>
<evidence type="ECO:0000313" key="1">
    <source>
        <dbReference type="Proteomes" id="UP000694923"/>
    </source>
</evidence>
<dbReference type="GeneID" id="103598464"/>
<name>A0ABM0RJ90_GALVR</name>
<keyword evidence="1" id="KW-1185">Reference proteome</keyword>
<gene>
    <name evidence="2" type="primary">TEN1</name>
</gene>
<dbReference type="InterPro" id="IPR012340">
    <property type="entry name" value="NA-bd_OB-fold"/>
</dbReference>
<dbReference type="PANTHER" id="PTHR33905">
    <property type="entry name" value="CST COMPLEX SUBUNIT TEN1"/>
    <property type="match status" value="1"/>
</dbReference>
<reference evidence="2" key="1">
    <citation type="submission" date="2025-08" db="UniProtKB">
        <authorList>
            <consortium name="RefSeq"/>
        </authorList>
    </citation>
    <scope>IDENTIFICATION</scope>
</reference>
<evidence type="ECO:0000313" key="2">
    <source>
        <dbReference type="RefSeq" id="XP_008580681.1"/>
    </source>
</evidence>
<dbReference type="PANTHER" id="PTHR33905:SF1">
    <property type="entry name" value="CST COMPLEX SUBUNIT TEN1"/>
    <property type="match status" value="1"/>
</dbReference>
<accession>A0ABM0RJ90</accession>
<protein>
    <submittedName>
        <fullName evidence="2">CST complex subunit TEN1</fullName>
    </submittedName>
</protein>
<dbReference type="InterPro" id="IPR029146">
    <property type="entry name" value="Ten1_animal_plant"/>
</dbReference>
<dbReference type="Gene3D" id="2.40.50.140">
    <property type="entry name" value="Nucleic acid-binding proteins"/>
    <property type="match status" value="1"/>
</dbReference>
<proteinExistence type="predicted"/>
<dbReference type="RefSeq" id="XP_008580681.1">
    <property type="nucleotide sequence ID" value="XM_008582459.1"/>
</dbReference>
<dbReference type="Proteomes" id="UP000694923">
    <property type="component" value="Unplaced"/>
</dbReference>
<dbReference type="Pfam" id="PF15490">
    <property type="entry name" value="Ten1_2"/>
    <property type="match status" value="1"/>
</dbReference>
<sequence>MMLPKPGIYYFPWEVTAGQVPDGATLRTFGRLCLYDMTQSRVTLTALHRSDQHQVLVCTKLVEPFQAQVGSLYVVLGELEQQKGGGAVVKARVLTCVEGMNLPLLEQAVQAQRMYQQERDNSQ</sequence>